<evidence type="ECO:0000259" key="1">
    <source>
        <dbReference type="Pfam" id="PF00535"/>
    </source>
</evidence>
<protein>
    <submittedName>
        <fullName evidence="2">UDP-Glc:alpha-D-GlcNAc-diphosphoundecaprenol beta-1,3-glucosyltransferase WfgD</fullName>
        <ecNumber evidence="2">2.4.1.305</ecNumber>
    </submittedName>
</protein>
<dbReference type="Gene3D" id="3.90.550.10">
    <property type="entry name" value="Spore Coat Polysaccharide Biosynthesis Protein SpsA, Chain A"/>
    <property type="match status" value="1"/>
</dbReference>
<dbReference type="Proteomes" id="UP000238180">
    <property type="component" value="Unassembled WGS sequence"/>
</dbReference>
<organism evidence="2 3">
    <name type="scientific">Flavobacterium columnare</name>
    <dbReference type="NCBI Taxonomy" id="996"/>
    <lineage>
        <taxon>Bacteria</taxon>
        <taxon>Pseudomonadati</taxon>
        <taxon>Bacteroidota</taxon>
        <taxon>Flavobacteriia</taxon>
        <taxon>Flavobacteriales</taxon>
        <taxon>Flavobacteriaceae</taxon>
        <taxon>Flavobacterium</taxon>
    </lineage>
</organism>
<name>A0A2N9P972_9FLAO</name>
<dbReference type="SUPFAM" id="SSF53448">
    <property type="entry name" value="Nucleotide-diphospho-sugar transferases"/>
    <property type="match status" value="1"/>
</dbReference>
<keyword evidence="2" id="KW-0328">Glycosyltransferase</keyword>
<sequence>MKILVILASYNGEKYIEHQVKSIIEQRDVKIDLKIYDDNSKDNTKIIIDRLKFINNNITFVQNLKNSGSAATNFLNALSKNEPYLNDYDFVAFSDQDDVWHEEKLVNATKKIIEKDKSLYCSNLYLWDEKLSKKSILRKDYSQVSFDFLFEGGSAGCTYVFTKKLAKIVIDKYAKINVESWKGFSHDWFVYFLARSNNLGVYIDSNSYIDYRIHTDNVHGHLNKINLSSLFERFRMVNDGWYHNHAKNYINLLDNSNNKELNIYNFFLSNYFSRNFMIIKRNFSLIRDKKKFFVFLLFNLFNFKKNV</sequence>
<dbReference type="GO" id="GO:0016757">
    <property type="term" value="F:glycosyltransferase activity"/>
    <property type="evidence" value="ECO:0007669"/>
    <property type="project" value="UniProtKB-KW"/>
</dbReference>
<dbReference type="Pfam" id="PF00535">
    <property type="entry name" value="Glycos_transf_2"/>
    <property type="match status" value="1"/>
</dbReference>
<dbReference type="EMBL" id="OLKH01000074">
    <property type="protein sequence ID" value="SPE76867.1"/>
    <property type="molecule type" value="Genomic_DNA"/>
</dbReference>
<dbReference type="AlphaFoldDB" id="A0A2N9P972"/>
<proteinExistence type="predicted"/>
<dbReference type="InterPro" id="IPR001173">
    <property type="entry name" value="Glyco_trans_2-like"/>
</dbReference>
<accession>A0A2N9P972</accession>
<keyword evidence="2" id="KW-0808">Transferase</keyword>
<evidence type="ECO:0000313" key="2">
    <source>
        <dbReference type="EMBL" id="SPE76867.1"/>
    </source>
</evidence>
<gene>
    <name evidence="2" type="primary">wfgD</name>
    <name evidence="2" type="ORF">FLACOL_00856</name>
</gene>
<dbReference type="RefSeq" id="WP_105195721.1">
    <property type="nucleotide sequence ID" value="NZ_OLKH01000074.1"/>
</dbReference>
<reference evidence="2 3" key="1">
    <citation type="submission" date="2018-02" db="EMBL/GenBank/DDBJ databases">
        <authorList>
            <person name="Cohen D.B."/>
            <person name="Kent A.D."/>
        </authorList>
    </citation>
    <scope>NUCLEOTIDE SEQUENCE [LARGE SCALE GENOMIC DNA]</scope>
    <source>
        <strain evidence="2">CIP109753</strain>
    </source>
</reference>
<evidence type="ECO:0000313" key="3">
    <source>
        <dbReference type="Proteomes" id="UP000238180"/>
    </source>
</evidence>
<dbReference type="EC" id="2.4.1.305" evidence="2"/>
<dbReference type="InterPro" id="IPR029044">
    <property type="entry name" value="Nucleotide-diphossugar_trans"/>
</dbReference>
<feature type="domain" description="Glycosyltransferase 2-like" evidence="1">
    <location>
        <begin position="5"/>
        <end position="134"/>
    </location>
</feature>